<dbReference type="CDD" id="cd21176">
    <property type="entry name" value="LPMO_auxiliary-like"/>
    <property type="match status" value="1"/>
</dbReference>
<dbReference type="AlphaFoldDB" id="A0AA97PMU9"/>
<evidence type="ECO:0000256" key="6">
    <source>
        <dbReference type="ARBA" id="ARBA00023180"/>
    </source>
</evidence>
<keyword evidence="7" id="KW-0449">Lipoprotein</keyword>
<feature type="signal peptide" evidence="9">
    <location>
        <begin position="1"/>
        <end position="26"/>
    </location>
</feature>
<keyword evidence="2" id="KW-1003">Cell membrane</keyword>
<dbReference type="InterPro" id="IPR046936">
    <property type="entry name" value="BIM1-like"/>
</dbReference>
<evidence type="ECO:0000256" key="8">
    <source>
        <dbReference type="SAM" id="MobiDB-lite"/>
    </source>
</evidence>
<evidence type="ECO:0000259" key="10">
    <source>
        <dbReference type="Pfam" id="PF20238"/>
    </source>
</evidence>
<name>A0AA97PMU9_PYRO3</name>
<evidence type="ECO:0000256" key="9">
    <source>
        <dbReference type="SAM" id="SignalP"/>
    </source>
</evidence>
<dbReference type="Pfam" id="PF20238">
    <property type="entry name" value="BIM1-like_dom"/>
    <property type="match status" value="1"/>
</dbReference>
<gene>
    <name evidence="11" type="ORF">OOU_Y34scaffold00437g3</name>
</gene>
<dbReference type="PANTHER" id="PTHR34992:SF10">
    <property type="entry name" value="COPPER ACQUISITION FACTOR BIM1-LIKE DOMAIN-CONTAINING PROTEIN"/>
    <property type="match status" value="1"/>
</dbReference>
<sequence>MKLQQTASLLIRSLIVSLAWLSTVTAHHVITYPGTRGNNLITNETFPFGMQWSYPCGGLGPTTNRSFYPLTGGAFAVQPGWFRGHSESLWYINLCLEAEPRNCSLPITSVFRVRGPVGDNPFPGTFCLPYLPLPAGLGLKAGDKASIQAVQTHVHGAPAYSCADVEFTDHSSKVPPVTASNCFNSTNLVVEHVQIVGSSAEIPISDNSSRTAGSPAADSSKAPSNTAGKRSLSRLSGLLGLAALL</sequence>
<feature type="region of interest" description="Disordered" evidence="8">
    <location>
        <begin position="204"/>
        <end position="230"/>
    </location>
</feature>
<keyword evidence="4 9" id="KW-0732">Signal</keyword>
<accession>A0AA97PMU9</accession>
<dbReference type="GO" id="GO:0005886">
    <property type="term" value="C:plasma membrane"/>
    <property type="evidence" value="ECO:0007669"/>
    <property type="project" value="UniProtKB-SubCell"/>
</dbReference>
<evidence type="ECO:0000256" key="7">
    <source>
        <dbReference type="ARBA" id="ARBA00023288"/>
    </source>
</evidence>
<dbReference type="PANTHER" id="PTHR34992">
    <property type="entry name" value="HYPHAL ANASTAMOSIS-7 PROTEIN"/>
    <property type="match status" value="1"/>
</dbReference>
<dbReference type="GO" id="GO:0098552">
    <property type="term" value="C:side of membrane"/>
    <property type="evidence" value="ECO:0007669"/>
    <property type="project" value="UniProtKB-KW"/>
</dbReference>
<keyword evidence="3" id="KW-0336">GPI-anchor</keyword>
<evidence type="ECO:0000256" key="2">
    <source>
        <dbReference type="ARBA" id="ARBA00022475"/>
    </source>
</evidence>
<dbReference type="Proteomes" id="UP000011086">
    <property type="component" value="Unassembled WGS sequence"/>
</dbReference>
<keyword evidence="6" id="KW-0325">Glycoprotein</keyword>
<organism evidence="11">
    <name type="scientific">Pyricularia oryzae (strain Y34)</name>
    <name type="common">Rice blast fungus</name>
    <name type="synonym">Magnaporthe oryzae</name>
    <dbReference type="NCBI Taxonomy" id="1143189"/>
    <lineage>
        <taxon>Eukaryota</taxon>
        <taxon>Fungi</taxon>
        <taxon>Dikarya</taxon>
        <taxon>Ascomycota</taxon>
        <taxon>Pezizomycotina</taxon>
        <taxon>Sordariomycetes</taxon>
        <taxon>Sordariomycetidae</taxon>
        <taxon>Magnaporthales</taxon>
        <taxon>Pyriculariaceae</taxon>
        <taxon>Pyricularia</taxon>
    </lineage>
</organism>
<dbReference type="EMBL" id="JH793564">
    <property type="protein sequence ID" value="ELQ40417.1"/>
    <property type="molecule type" value="Genomic_DNA"/>
</dbReference>
<dbReference type="SMR" id="A0AA97PMU9"/>
<feature type="chain" id="PRO_5041706468" description="Copper acquisition factor BIM1-like domain-containing protein" evidence="9">
    <location>
        <begin position="27"/>
        <end position="245"/>
    </location>
</feature>
<evidence type="ECO:0000256" key="3">
    <source>
        <dbReference type="ARBA" id="ARBA00022622"/>
    </source>
</evidence>
<evidence type="ECO:0000256" key="1">
    <source>
        <dbReference type="ARBA" id="ARBA00004609"/>
    </source>
</evidence>
<comment type="subcellular location">
    <subcellularLocation>
        <location evidence="1">Cell membrane</location>
        <topology evidence="1">Lipid-anchor</topology>
        <topology evidence="1">GPI-anchor</topology>
    </subcellularLocation>
</comment>
<evidence type="ECO:0000256" key="5">
    <source>
        <dbReference type="ARBA" id="ARBA00023136"/>
    </source>
</evidence>
<protein>
    <recommendedName>
        <fullName evidence="10">Copper acquisition factor BIM1-like domain-containing protein</fullName>
    </recommendedName>
</protein>
<reference evidence="11" key="1">
    <citation type="journal article" date="2012" name="PLoS Genet.">
        <title>Comparative analysis of the genomes of two field isolates of the rice blast fungus Magnaporthe oryzae.</title>
        <authorList>
            <person name="Xue M."/>
            <person name="Yang J."/>
            <person name="Li Z."/>
            <person name="Hu S."/>
            <person name="Yao N."/>
            <person name="Dean R.A."/>
            <person name="Zhao W."/>
            <person name="Shen M."/>
            <person name="Zhang H."/>
            <person name="Li C."/>
            <person name="Liu L."/>
            <person name="Cao L."/>
            <person name="Xu X."/>
            <person name="Xing Y."/>
            <person name="Hsiang T."/>
            <person name="Zhang Z."/>
            <person name="Xu J.R."/>
            <person name="Peng Y.L."/>
        </authorList>
    </citation>
    <scope>NUCLEOTIDE SEQUENCE</scope>
    <source>
        <strain evidence="11">Y34</strain>
    </source>
</reference>
<dbReference type="InterPro" id="IPR046530">
    <property type="entry name" value="BIM1-like_dom"/>
</dbReference>
<keyword evidence="5" id="KW-0472">Membrane</keyword>
<feature type="domain" description="Copper acquisition factor BIM1-like" evidence="10">
    <location>
        <begin position="26"/>
        <end position="186"/>
    </location>
</feature>
<evidence type="ECO:0000313" key="11">
    <source>
        <dbReference type="EMBL" id="ELQ40417.1"/>
    </source>
</evidence>
<proteinExistence type="predicted"/>
<evidence type="ECO:0000256" key="4">
    <source>
        <dbReference type="ARBA" id="ARBA00022729"/>
    </source>
</evidence>